<accession>A0ABS5J462</accession>
<dbReference type="EMBL" id="JAGTXB010000011">
    <property type="protein sequence ID" value="MBS0029860.1"/>
    <property type="molecule type" value="Genomic_DNA"/>
</dbReference>
<dbReference type="Proteomes" id="UP000676386">
    <property type="component" value="Unassembled WGS sequence"/>
</dbReference>
<dbReference type="RefSeq" id="WP_211974957.1">
    <property type="nucleotide sequence ID" value="NZ_CBFHAM010000023.1"/>
</dbReference>
<gene>
    <name evidence="1" type="ORF">KE626_21230</name>
</gene>
<sequence>MRNIFLVVVALCLFRCDVARSQAPGKRTIHVKNICRQIDRDTTFRKITIEKDLPFFSPATISSRLTGYYKDSSLVKMRLRCKTKDAIEIFDYYYENNALIHVYNEYWGPRFGKSGKRIPNKYESNFHGYYYFLNGQLTDEISTGHNRFESDEISAETELQKEAAACKAMLRNAQH</sequence>
<protein>
    <recommendedName>
        <fullName evidence="3">DKNYY family protein</fullName>
    </recommendedName>
</protein>
<evidence type="ECO:0008006" key="3">
    <source>
        <dbReference type="Google" id="ProtNLM"/>
    </source>
</evidence>
<name>A0ABS5J462_9BACT</name>
<organism evidence="1 2">
    <name type="scientific">Chitinophaga hostae</name>
    <dbReference type="NCBI Taxonomy" id="2831022"/>
    <lineage>
        <taxon>Bacteria</taxon>
        <taxon>Pseudomonadati</taxon>
        <taxon>Bacteroidota</taxon>
        <taxon>Chitinophagia</taxon>
        <taxon>Chitinophagales</taxon>
        <taxon>Chitinophagaceae</taxon>
        <taxon>Chitinophaga</taxon>
    </lineage>
</organism>
<evidence type="ECO:0000313" key="1">
    <source>
        <dbReference type="EMBL" id="MBS0029860.1"/>
    </source>
</evidence>
<reference evidence="1 2" key="1">
    <citation type="submission" date="2021-04" db="EMBL/GenBank/DDBJ databases">
        <title>Chitinophaga sp. nov., isolated from the rhizosphere soil.</title>
        <authorList>
            <person name="He S."/>
        </authorList>
    </citation>
    <scope>NUCLEOTIDE SEQUENCE [LARGE SCALE GENOMIC DNA]</scope>
    <source>
        <strain evidence="1 2">2R12</strain>
    </source>
</reference>
<proteinExistence type="predicted"/>
<comment type="caution">
    <text evidence="1">The sequence shown here is derived from an EMBL/GenBank/DDBJ whole genome shotgun (WGS) entry which is preliminary data.</text>
</comment>
<keyword evidence="2" id="KW-1185">Reference proteome</keyword>
<evidence type="ECO:0000313" key="2">
    <source>
        <dbReference type="Proteomes" id="UP000676386"/>
    </source>
</evidence>